<keyword evidence="1" id="KW-0677">Repeat</keyword>
<name>A0A0N4VJ92_ENTVE</name>
<dbReference type="SMART" id="SM00054">
    <property type="entry name" value="EFh"/>
    <property type="match status" value="3"/>
</dbReference>
<dbReference type="PROSITE" id="PS50222">
    <property type="entry name" value="EF_HAND_2"/>
    <property type="match status" value="3"/>
</dbReference>
<keyword evidence="3" id="KW-0175">Coiled coil</keyword>
<reference evidence="7" key="1">
    <citation type="submission" date="2017-02" db="UniProtKB">
        <authorList>
            <consortium name="WormBaseParasite"/>
        </authorList>
    </citation>
    <scope>IDENTIFICATION</scope>
</reference>
<gene>
    <name evidence="5" type="ORF">EVEC_LOCUS10238</name>
</gene>
<dbReference type="PANTHER" id="PTHR23050">
    <property type="entry name" value="CALCIUM BINDING PROTEIN"/>
    <property type="match status" value="1"/>
</dbReference>
<keyword evidence="2" id="KW-0106">Calcium</keyword>
<evidence type="ECO:0000313" key="5">
    <source>
        <dbReference type="EMBL" id="VDD95487.1"/>
    </source>
</evidence>
<evidence type="ECO:0000256" key="3">
    <source>
        <dbReference type="SAM" id="Coils"/>
    </source>
</evidence>
<evidence type="ECO:0000313" key="6">
    <source>
        <dbReference type="Proteomes" id="UP000274131"/>
    </source>
</evidence>
<dbReference type="EMBL" id="UXUI01010658">
    <property type="protein sequence ID" value="VDD95487.1"/>
    <property type="molecule type" value="Genomic_DNA"/>
</dbReference>
<dbReference type="InterPro" id="IPR050145">
    <property type="entry name" value="Centrin_CML-like"/>
</dbReference>
<organism evidence="7">
    <name type="scientific">Enterobius vermicularis</name>
    <name type="common">Human pinworm</name>
    <dbReference type="NCBI Taxonomy" id="51028"/>
    <lineage>
        <taxon>Eukaryota</taxon>
        <taxon>Metazoa</taxon>
        <taxon>Ecdysozoa</taxon>
        <taxon>Nematoda</taxon>
        <taxon>Chromadorea</taxon>
        <taxon>Rhabditida</taxon>
        <taxon>Spirurina</taxon>
        <taxon>Oxyuridomorpha</taxon>
        <taxon>Oxyuroidea</taxon>
        <taxon>Oxyuridae</taxon>
        <taxon>Enterobius</taxon>
    </lineage>
</organism>
<sequence>MSKTRLPKKCNKKTINDISRKEMEEACAAFNVDGKDYIPIKALKVVMRSLGFEPRREEIQSLTAKIMKNEAKRKTHPARMPCVLDNENLNPGFLDCLSFDELFDLLSDKMDERNSLLELKAAFDLFDADSKGYISFEDLKKVAEELEENISEEQLQEMISEADSKGVGSISEEDFCTIMKKTCLY</sequence>
<evidence type="ECO:0000256" key="2">
    <source>
        <dbReference type="ARBA" id="ARBA00022837"/>
    </source>
</evidence>
<keyword evidence="6" id="KW-1185">Reference proteome</keyword>
<protein>
    <submittedName>
        <fullName evidence="7">EF-hand domain-containing protein</fullName>
    </submittedName>
</protein>
<proteinExistence type="predicted"/>
<reference evidence="5 6" key="2">
    <citation type="submission" date="2018-10" db="EMBL/GenBank/DDBJ databases">
        <authorList>
            <consortium name="Pathogen Informatics"/>
        </authorList>
    </citation>
    <scope>NUCLEOTIDE SEQUENCE [LARGE SCALE GENOMIC DNA]</scope>
</reference>
<dbReference type="CDD" id="cd00051">
    <property type="entry name" value="EFh"/>
    <property type="match status" value="1"/>
</dbReference>
<feature type="coiled-coil region" evidence="3">
    <location>
        <begin position="136"/>
        <end position="163"/>
    </location>
</feature>
<dbReference type="Proteomes" id="UP000274131">
    <property type="component" value="Unassembled WGS sequence"/>
</dbReference>
<dbReference type="GO" id="GO:0005509">
    <property type="term" value="F:calcium ion binding"/>
    <property type="evidence" value="ECO:0007669"/>
    <property type="project" value="InterPro"/>
</dbReference>
<dbReference type="Gene3D" id="1.10.238.10">
    <property type="entry name" value="EF-hand"/>
    <property type="match status" value="2"/>
</dbReference>
<feature type="domain" description="EF-hand" evidence="4">
    <location>
        <begin position="114"/>
        <end position="149"/>
    </location>
</feature>
<evidence type="ECO:0000313" key="7">
    <source>
        <dbReference type="WBParaSite" id="EVEC_0001091301-mRNA-1"/>
    </source>
</evidence>
<dbReference type="SUPFAM" id="SSF47473">
    <property type="entry name" value="EF-hand"/>
    <property type="match status" value="1"/>
</dbReference>
<dbReference type="AlphaFoldDB" id="A0A0N4VJ92"/>
<dbReference type="OrthoDB" id="343296at2759"/>
<dbReference type="WBParaSite" id="EVEC_0001091301-mRNA-1">
    <property type="protein sequence ID" value="EVEC_0001091301-mRNA-1"/>
    <property type="gene ID" value="EVEC_0001091301"/>
</dbReference>
<dbReference type="InterPro" id="IPR002048">
    <property type="entry name" value="EF_hand_dom"/>
</dbReference>
<dbReference type="InterPro" id="IPR011992">
    <property type="entry name" value="EF-hand-dom_pair"/>
</dbReference>
<dbReference type="Pfam" id="PF13499">
    <property type="entry name" value="EF-hand_7"/>
    <property type="match status" value="1"/>
</dbReference>
<feature type="domain" description="EF-hand" evidence="4">
    <location>
        <begin position="150"/>
        <end position="185"/>
    </location>
</feature>
<accession>A0A0N4VJ92</accession>
<dbReference type="STRING" id="51028.A0A0N4VJ92"/>
<dbReference type="FunFam" id="1.10.238.10:FF:000001">
    <property type="entry name" value="Calmodulin 1"/>
    <property type="match status" value="1"/>
</dbReference>
<evidence type="ECO:0000256" key="1">
    <source>
        <dbReference type="ARBA" id="ARBA00022737"/>
    </source>
</evidence>
<feature type="domain" description="EF-hand" evidence="4">
    <location>
        <begin position="18"/>
        <end position="53"/>
    </location>
</feature>
<evidence type="ECO:0000259" key="4">
    <source>
        <dbReference type="PROSITE" id="PS50222"/>
    </source>
</evidence>